<evidence type="ECO:0000259" key="5">
    <source>
        <dbReference type="PROSITE" id="PS50931"/>
    </source>
</evidence>
<dbReference type="PROSITE" id="PS50931">
    <property type="entry name" value="HTH_LYSR"/>
    <property type="match status" value="1"/>
</dbReference>
<dbReference type="Pfam" id="PF03466">
    <property type="entry name" value="LysR_substrate"/>
    <property type="match status" value="1"/>
</dbReference>
<comment type="caution">
    <text evidence="6">The sequence shown here is derived from an EMBL/GenBank/DDBJ whole genome shotgun (WGS) entry which is preliminary data.</text>
</comment>
<evidence type="ECO:0000256" key="3">
    <source>
        <dbReference type="ARBA" id="ARBA00023125"/>
    </source>
</evidence>
<dbReference type="GO" id="GO:0009089">
    <property type="term" value="P:lysine biosynthetic process via diaminopimelate"/>
    <property type="evidence" value="ECO:0007669"/>
    <property type="project" value="TreeGrafter"/>
</dbReference>
<dbReference type="AlphaFoldDB" id="A0A4V3USQ1"/>
<evidence type="ECO:0000256" key="2">
    <source>
        <dbReference type="ARBA" id="ARBA00023015"/>
    </source>
</evidence>
<dbReference type="EMBL" id="MWIO01000025">
    <property type="protein sequence ID" value="THD07631.1"/>
    <property type="molecule type" value="Genomic_DNA"/>
</dbReference>
<evidence type="ECO:0000313" key="7">
    <source>
        <dbReference type="Proteomes" id="UP000306317"/>
    </source>
</evidence>
<dbReference type="Gene3D" id="3.40.190.290">
    <property type="match status" value="1"/>
</dbReference>
<organism evidence="6 7">
    <name type="scientific">Rhodanobacter lindaniclasticus</name>
    <dbReference type="NCBI Taxonomy" id="75310"/>
    <lineage>
        <taxon>Bacteria</taxon>
        <taxon>Pseudomonadati</taxon>
        <taxon>Pseudomonadota</taxon>
        <taxon>Gammaproteobacteria</taxon>
        <taxon>Lysobacterales</taxon>
        <taxon>Rhodanobacteraceae</taxon>
        <taxon>Rhodanobacter</taxon>
    </lineage>
</organism>
<keyword evidence="7" id="KW-1185">Reference proteome</keyword>
<keyword evidence="4" id="KW-0804">Transcription</keyword>
<evidence type="ECO:0000256" key="4">
    <source>
        <dbReference type="ARBA" id="ARBA00023163"/>
    </source>
</evidence>
<dbReference type="GO" id="GO:0043565">
    <property type="term" value="F:sequence-specific DNA binding"/>
    <property type="evidence" value="ECO:0007669"/>
    <property type="project" value="TreeGrafter"/>
</dbReference>
<dbReference type="PRINTS" id="PR00039">
    <property type="entry name" value="HTHLYSR"/>
</dbReference>
<sequence>MRLRYIELFHAVMTTNSLTGAANLLNISQPAASKALQQAEHQLGFTLFHRVRGRLHPTEQALLLRPRVEKIIRDLHDLERLTANFARPESEPLRVTCTPTLAQSLVPDATTLLRKALPAATAELSTRHSAEMCESLTLRETDIGLTLQDASHPELRQEPLCQGRVMVIAPPGRWSPAELAQPLPVAALAGEPMIGIAVQDALGSLLQSHLMHVDPPPQISVWVQTYQLACALVAQGAGLALVDPFTASQGDGGVVQTRPLALELDVVLYAVYRLDSQLNPVQKHFIELVRKLARQVLEPG</sequence>
<dbReference type="GO" id="GO:0010628">
    <property type="term" value="P:positive regulation of gene expression"/>
    <property type="evidence" value="ECO:0007669"/>
    <property type="project" value="TreeGrafter"/>
</dbReference>
<dbReference type="SUPFAM" id="SSF53850">
    <property type="entry name" value="Periplasmic binding protein-like II"/>
    <property type="match status" value="1"/>
</dbReference>
<dbReference type="InterPro" id="IPR005119">
    <property type="entry name" value="LysR_subst-bd"/>
</dbReference>
<dbReference type="PANTHER" id="PTHR30427:SF1">
    <property type="entry name" value="TRANSCRIPTIONAL ACTIVATOR PROTEIN LYSR"/>
    <property type="match status" value="1"/>
</dbReference>
<dbReference type="RefSeq" id="WP_136258254.1">
    <property type="nucleotide sequence ID" value="NZ_MWIO01000025.1"/>
</dbReference>
<evidence type="ECO:0000256" key="1">
    <source>
        <dbReference type="ARBA" id="ARBA00009437"/>
    </source>
</evidence>
<gene>
    <name evidence="6" type="ORF">B1991_08310</name>
</gene>
<dbReference type="SUPFAM" id="SSF46785">
    <property type="entry name" value="Winged helix' DNA-binding domain"/>
    <property type="match status" value="1"/>
</dbReference>
<dbReference type="GO" id="GO:0003700">
    <property type="term" value="F:DNA-binding transcription factor activity"/>
    <property type="evidence" value="ECO:0007669"/>
    <property type="project" value="InterPro"/>
</dbReference>
<dbReference type="Gene3D" id="1.10.10.10">
    <property type="entry name" value="Winged helix-like DNA-binding domain superfamily/Winged helix DNA-binding domain"/>
    <property type="match status" value="1"/>
</dbReference>
<protein>
    <submittedName>
        <fullName evidence="6">LysR family transcriptional regulator</fullName>
    </submittedName>
</protein>
<reference evidence="6 7" key="1">
    <citation type="submission" date="2017-02" db="EMBL/GenBank/DDBJ databases">
        <title>Whole genome sequencing of Rhodanobacter lindaniclasticus DSM 17932.</title>
        <authorList>
            <person name="Kumar S."/>
            <person name="Patil P."/>
            <person name="Patil P.B."/>
        </authorList>
    </citation>
    <scope>NUCLEOTIDE SEQUENCE [LARGE SCALE GENOMIC DNA]</scope>
    <source>
        <strain evidence="6 7">DSM 17932</strain>
    </source>
</reference>
<dbReference type="PANTHER" id="PTHR30427">
    <property type="entry name" value="TRANSCRIPTIONAL ACTIVATOR PROTEIN LYSR"/>
    <property type="match status" value="1"/>
</dbReference>
<keyword evidence="3" id="KW-0238">DNA-binding</keyword>
<feature type="domain" description="HTH lysR-type" evidence="5">
    <location>
        <begin position="1"/>
        <end position="58"/>
    </location>
</feature>
<proteinExistence type="inferred from homology"/>
<accession>A0A4V3USQ1</accession>
<keyword evidence="2" id="KW-0805">Transcription regulation</keyword>
<dbReference type="InterPro" id="IPR036390">
    <property type="entry name" value="WH_DNA-bd_sf"/>
</dbReference>
<dbReference type="Pfam" id="PF00126">
    <property type="entry name" value="HTH_1"/>
    <property type="match status" value="1"/>
</dbReference>
<evidence type="ECO:0000313" key="6">
    <source>
        <dbReference type="EMBL" id="THD07631.1"/>
    </source>
</evidence>
<dbReference type="OrthoDB" id="8437302at2"/>
<name>A0A4V3USQ1_9GAMM</name>
<comment type="similarity">
    <text evidence="1">Belongs to the LysR transcriptional regulatory family.</text>
</comment>
<dbReference type="InterPro" id="IPR000847">
    <property type="entry name" value="LysR_HTH_N"/>
</dbReference>
<dbReference type="InterPro" id="IPR036388">
    <property type="entry name" value="WH-like_DNA-bd_sf"/>
</dbReference>
<dbReference type="Proteomes" id="UP000306317">
    <property type="component" value="Unassembled WGS sequence"/>
</dbReference>